<dbReference type="GO" id="GO:0006397">
    <property type="term" value="P:mRNA processing"/>
    <property type="evidence" value="ECO:0007669"/>
    <property type="project" value="UniProtKB-KW"/>
</dbReference>
<keyword evidence="5" id="KW-0508">mRNA splicing</keyword>
<evidence type="ECO:0000256" key="2">
    <source>
        <dbReference type="ARBA" id="ARBA00005954"/>
    </source>
</evidence>
<dbReference type="Gene3D" id="6.10.140.420">
    <property type="match status" value="1"/>
</dbReference>
<evidence type="ECO:0000313" key="9">
    <source>
        <dbReference type="EnsemblPlants" id="ONIVA11G04540.1"/>
    </source>
</evidence>
<sequence>MGGYAGPPPPPPPRPPPPCTTAYIGLQTARGSGTNGHVQTNKFFIKPRSSSAGGPPKAPPPAPGFDDAGGMRKPSKEILEHDRKRQVELRLLLLRDALEEQGYTEGEVEERVEQARKEAEEEGRGAGRRPLPGKGERGHRRGVGGDGVGCAGVGVGILVIDLEFADVLEHYRPPWVPPSPVGFPWAAASGFR</sequence>
<feature type="compositionally biased region" description="Basic and acidic residues" evidence="7">
    <location>
        <begin position="109"/>
        <end position="125"/>
    </location>
</feature>
<dbReference type="Proteomes" id="UP000006591">
    <property type="component" value="Chromosome 11"/>
</dbReference>
<dbReference type="Pfam" id="PF08312">
    <property type="entry name" value="cwf21"/>
    <property type="match status" value="1"/>
</dbReference>
<name>A0A0E0IYT1_ORYNI</name>
<proteinExistence type="inferred from homology"/>
<accession>A0A0E0IYT1</accession>
<evidence type="ECO:0000256" key="5">
    <source>
        <dbReference type="ARBA" id="ARBA00023187"/>
    </source>
</evidence>
<comment type="similarity">
    <text evidence="2">Belongs to the CWC21 family.</text>
</comment>
<dbReference type="InterPro" id="IPR051372">
    <property type="entry name" value="CWC21"/>
</dbReference>
<keyword evidence="3" id="KW-0507">mRNA processing</keyword>
<dbReference type="PANTHER" id="PTHR36562:SF5">
    <property type="entry name" value="SERINE_ARGININE REPETITIVE MATRIX 2"/>
    <property type="match status" value="1"/>
</dbReference>
<reference evidence="9" key="1">
    <citation type="submission" date="2015-04" db="UniProtKB">
        <authorList>
            <consortium name="EnsemblPlants"/>
        </authorList>
    </citation>
    <scope>IDENTIFICATION</scope>
    <source>
        <strain evidence="9">SL10</strain>
    </source>
</reference>
<dbReference type="GO" id="GO:0005681">
    <property type="term" value="C:spliceosomal complex"/>
    <property type="evidence" value="ECO:0007669"/>
    <property type="project" value="UniProtKB-KW"/>
</dbReference>
<dbReference type="Gramene" id="ONIVA11G04540.1">
    <property type="protein sequence ID" value="ONIVA11G04540.1"/>
    <property type="gene ID" value="ONIVA11G04540"/>
</dbReference>
<protein>
    <recommendedName>
        <fullName evidence="8">CWF21 domain-containing protein</fullName>
    </recommendedName>
</protein>
<dbReference type="SMART" id="SM01115">
    <property type="entry name" value="cwf21"/>
    <property type="match status" value="1"/>
</dbReference>
<dbReference type="CDD" id="cd21373">
    <property type="entry name" value="cwf21_SRRM2-like"/>
    <property type="match status" value="1"/>
</dbReference>
<keyword evidence="4" id="KW-0747">Spliceosome</keyword>
<feature type="domain" description="CWF21" evidence="8">
    <location>
        <begin position="79"/>
        <end position="124"/>
    </location>
</feature>
<organism evidence="9">
    <name type="scientific">Oryza nivara</name>
    <name type="common">Indian wild rice</name>
    <name type="synonym">Oryza sativa f. spontanea</name>
    <dbReference type="NCBI Taxonomy" id="4536"/>
    <lineage>
        <taxon>Eukaryota</taxon>
        <taxon>Viridiplantae</taxon>
        <taxon>Streptophyta</taxon>
        <taxon>Embryophyta</taxon>
        <taxon>Tracheophyta</taxon>
        <taxon>Spermatophyta</taxon>
        <taxon>Magnoliopsida</taxon>
        <taxon>Liliopsida</taxon>
        <taxon>Poales</taxon>
        <taxon>Poaceae</taxon>
        <taxon>BOP clade</taxon>
        <taxon>Oryzoideae</taxon>
        <taxon>Oryzeae</taxon>
        <taxon>Oryzinae</taxon>
        <taxon>Oryza</taxon>
    </lineage>
</organism>
<evidence type="ECO:0000256" key="1">
    <source>
        <dbReference type="ARBA" id="ARBA00004123"/>
    </source>
</evidence>
<keyword evidence="6" id="KW-0539">Nucleus</keyword>
<dbReference type="InterPro" id="IPR013170">
    <property type="entry name" value="mRNA_splic_Cwf21_dom"/>
</dbReference>
<feature type="compositionally biased region" description="Low complexity" evidence="7">
    <location>
        <begin position="46"/>
        <end position="55"/>
    </location>
</feature>
<evidence type="ECO:0000256" key="4">
    <source>
        <dbReference type="ARBA" id="ARBA00022728"/>
    </source>
</evidence>
<feature type="compositionally biased region" description="Pro residues" evidence="7">
    <location>
        <begin position="1"/>
        <end position="19"/>
    </location>
</feature>
<evidence type="ECO:0000313" key="10">
    <source>
        <dbReference type="Proteomes" id="UP000006591"/>
    </source>
</evidence>
<evidence type="ECO:0000259" key="8">
    <source>
        <dbReference type="SMART" id="SM01115"/>
    </source>
</evidence>
<evidence type="ECO:0000256" key="3">
    <source>
        <dbReference type="ARBA" id="ARBA00022664"/>
    </source>
</evidence>
<dbReference type="EnsemblPlants" id="ONIVA11G04540.1">
    <property type="protein sequence ID" value="ONIVA11G04540.1"/>
    <property type="gene ID" value="ONIVA11G04540"/>
</dbReference>
<dbReference type="PANTHER" id="PTHR36562">
    <property type="entry name" value="SERINE/ARGININE REPETITIVE MATRIX 2"/>
    <property type="match status" value="1"/>
</dbReference>
<feature type="compositionally biased region" description="Polar residues" evidence="7">
    <location>
        <begin position="29"/>
        <end position="42"/>
    </location>
</feature>
<feature type="region of interest" description="Disordered" evidence="7">
    <location>
        <begin position="103"/>
        <end position="142"/>
    </location>
</feature>
<dbReference type="HOGENOM" id="CLU_067891_4_0_1"/>
<dbReference type="OMA" id="PPCTTAY"/>
<evidence type="ECO:0000256" key="6">
    <source>
        <dbReference type="ARBA" id="ARBA00023242"/>
    </source>
</evidence>
<feature type="region of interest" description="Disordered" evidence="7">
    <location>
        <begin position="1"/>
        <end position="82"/>
    </location>
</feature>
<dbReference type="eggNOG" id="KOG1869">
    <property type="taxonomic scope" value="Eukaryota"/>
</dbReference>
<evidence type="ECO:0000256" key="7">
    <source>
        <dbReference type="SAM" id="MobiDB-lite"/>
    </source>
</evidence>
<dbReference type="STRING" id="4536.A0A0E0IYT1"/>
<comment type="subcellular location">
    <subcellularLocation>
        <location evidence="1">Nucleus</location>
    </subcellularLocation>
</comment>
<keyword evidence="10" id="KW-1185">Reference proteome</keyword>
<dbReference type="AlphaFoldDB" id="A0A0E0IYT1"/>
<dbReference type="GO" id="GO:0008380">
    <property type="term" value="P:RNA splicing"/>
    <property type="evidence" value="ECO:0007669"/>
    <property type="project" value="UniProtKB-KW"/>
</dbReference>
<reference evidence="9" key="2">
    <citation type="submission" date="2018-04" db="EMBL/GenBank/DDBJ databases">
        <title>OnivRS2 (Oryza nivara Reference Sequence Version 2).</title>
        <authorList>
            <person name="Zhang J."/>
            <person name="Kudrna D."/>
            <person name="Lee S."/>
            <person name="Talag J."/>
            <person name="Rajasekar S."/>
            <person name="Welchert J."/>
            <person name="Hsing Y.-I."/>
            <person name="Wing R.A."/>
        </authorList>
    </citation>
    <scope>NUCLEOTIDE SEQUENCE [LARGE SCALE GENOMIC DNA]</scope>
    <source>
        <strain evidence="9">SL10</strain>
    </source>
</reference>